<dbReference type="CDD" id="cd24049">
    <property type="entry name" value="ASKHA_NBD_PilM"/>
    <property type="match status" value="1"/>
</dbReference>
<dbReference type="Gene3D" id="3.30.1490.300">
    <property type="match status" value="1"/>
</dbReference>
<dbReference type="InterPro" id="IPR005883">
    <property type="entry name" value="PilM"/>
</dbReference>
<dbReference type="AlphaFoldDB" id="A0AAE4Z7U1"/>
<dbReference type="InterPro" id="IPR050696">
    <property type="entry name" value="FtsA/MreB"/>
</dbReference>
<feature type="domain" description="SHS2" evidence="1">
    <location>
        <begin position="12"/>
        <end position="177"/>
    </location>
</feature>
<evidence type="ECO:0000313" key="3">
    <source>
        <dbReference type="Proteomes" id="UP000702544"/>
    </source>
</evidence>
<accession>A0AAE4Z7U1</accession>
<comment type="caution">
    <text evidence="2">The sequence shown here is derived from an EMBL/GenBank/DDBJ whole genome shotgun (WGS) entry which is preliminary data.</text>
</comment>
<sequence length="348" mass="37722">MALLGLGRRKRTVGLDIGSGYVKLVVMDHGKGRPRISKAAATPLVADAIVEGEVMDPTLVASTIRSLFETAGVKEKKVVTAVGGRDVIIKRIQMDRMKESDAREVIRWEAEQHVPFDMESVELDFQILDPMSEGLQMTVLLVAAKRELVENKVALLLDAGLEPEVIDVDAFALHNAFELNYPEAMTGVVGFVNIGHETTNVNLLEHGVPVLTRDLAFGTRRLRESLQRERGLTAESAEDVLEGRTTDPELEEFIGQRAEEVALGVERAAAFLQASSSQAGLSRIYVCGGGARVVRMAEALADRLQVPAEIANPVQRVDVDPGAFDLISIADMGPMLVLPVGLALRRAA</sequence>
<name>A0AAE4Z7U1_9BACT</name>
<evidence type="ECO:0000259" key="1">
    <source>
        <dbReference type="SMART" id="SM00842"/>
    </source>
</evidence>
<dbReference type="NCBIfam" id="TIGR01175">
    <property type="entry name" value="pilM"/>
    <property type="match status" value="1"/>
</dbReference>
<reference evidence="2 3" key="1">
    <citation type="submission" date="2020-01" db="EMBL/GenBank/DDBJ databases">
        <title>Genomes assembled from Gulf of Kutch pelagic sediment metagenomes.</title>
        <authorList>
            <person name="Chandrashekar M."/>
            <person name="Mahajan M.S."/>
            <person name="Dave K.J."/>
            <person name="Vatsa P."/>
            <person name="Nathani N.M."/>
        </authorList>
    </citation>
    <scope>NUCLEOTIDE SEQUENCE [LARGE SCALE GENOMIC DNA]</scope>
    <source>
        <strain evidence="2">KS3-K002</strain>
    </source>
</reference>
<protein>
    <submittedName>
        <fullName evidence="2">Type IV pilus assembly protein PilM</fullName>
    </submittedName>
</protein>
<dbReference type="InterPro" id="IPR043129">
    <property type="entry name" value="ATPase_NBD"/>
</dbReference>
<dbReference type="EMBL" id="JAACAK010000012">
    <property type="protein sequence ID" value="NIR73761.1"/>
    <property type="molecule type" value="Genomic_DNA"/>
</dbReference>
<evidence type="ECO:0000313" key="2">
    <source>
        <dbReference type="EMBL" id="NIR73761.1"/>
    </source>
</evidence>
<dbReference type="SUPFAM" id="SSF53067">
    <property type="entry name" value="Actin-like ATPase domain"/>
    <property type="match status" value="2"/>
</dbReference>
<gene>
    <name evidence="2" type="primary">pilM</name>
    <name evidence="2" type="ORF">GWO12_01400</name>
</gene>
<dbReference type="PANTHER" id="PTHR32432">
    <property type="entry name" value="CELL DIVISION PROTEIN FTSA-RELATED"/>
    <property type="match status" value="1"/>
</dbReference>
<dbReference type="SMART" id="SM00842">
    <property type="entry name" value="FtsA"/>
    <property type="match status" value="1"/>
</dbReference>
<dbReference type="GO" id="GO:0051301">
    <property type="term" value="P:cell division"/>
    <property type="evidence" value="ECO:0007669"/>
    <property type="project" value="InterPro"/>
</dbReference>
<dbReference type="Gene3D" id="3.30.420.40">
    <property type="match status" value="2"/>
</dbReference>
<dbReference type="PIRSF" id="PIRSF019169">
    <property type="entry name" value="PilM"/>
    <property type="match status" value="1"/>
</dbReference>
<organism evidence="2 3">
    <name type="scientific">Candidatus Kutchimonas denitrificans</name>
    <dbReference type="NCBI Taxonomy" id="3056748"/>
    <lineage>
        <taxon>Bacteria</taxon>
        <taxon>Pseudomonadati</taxon>
        <taxon>Gemmatimonadota</taxon>
        <taxon>Gemmatimonadia</taxon>
        <taxon>Candidatus Palauibacterales</taxon>
        <taxon>Candidatus Palauibacteraceae</taxon>
        <taxon>Candidatus Kutchimonas</taxon>
    </lineage>
</organism>
<dbReference type="InterPro" id="IPR003494">
    <property type="entry name" value="SHS2_FtsA"/>
</dbReference>
<dbReference type="Proteomes" id="UP000702544">
    <property type="component" value="Unassembled WGS sequence"/>
</dbReference>
<dbReference type="PANTHER" id="PTHR32432:SF3">
    <property type="entry name" value="ETHANOLAMINE UTILIZATION PROTEIN EUTJ"/>
    <property type="match status" value="1"/>
</dbReference>
<proteinExistence type="predicted"/>
<dbReference type="Pfam" id="PF11104">
    <property type="entry name" value="PilM_2"/>
    <property type="match status" value="1"/>
</dbReference>